<dbReference type="InterPro" id="IPR001509">
    <property type="entry name" value="Epimerase_deHydtase"/>
</dbReference>
<organism evidence="2 3">
    <name type="scientific">Paenibacillus contaminans</name>
    <dbReference type="NCBI Taxonomy" id="450362"/>
    <lineage>
        <taxon>Bacteria</taxon>
        <taxon>Bacillati</taxon>
        <taxon>Bacillota</taxon>
        <taxon>Bacilli</taxon>
        <taxon>Bacillales</taxon>
        <taxon>Paenibacillaceae</taxon>
        <taxon>Paenibacillus</taxon>
    </lineage>
</organism>
<dbReference type="AlphaFoldDB" id="A0A329MHJ7"/>
<protein>
    <submittedName>
        <fullName evidence="2">3-beta hydroxysteroid dehydrogenase</fullName>
    </submittedName>
</protein>
<keyword evidence="3" id="KW-1185">Reference proteome</keyword>
<gene>
    <name evidence="2" type="ORF">DQG23_20100</name>
</gene>
<comment type="caution">
    <text evidence="2">The sequence shown here is derived from an EMBL/GenBank/DDBJ whole genome shotgun (WGS) entry which is preliminary data.</text>
</comment>
<dbReference type="InterPro" id="IPR036291">
    <property type="entry name" value="NAD(P)-bd_dom_sf"/>
</dbReference>
<dbReference type="Gene3D" id="3.40.50.720">
    <property type="entry name" value="NAD(P)-binding Rossmann-like Domain"/>
    <property type="match status" value="1"/>
</dbReference>
<sequence length="337" mass="36161">MRALVTGATGFLGGALAGRLASLGWEVTAAGRNKREGALLIGQGVRRFIELDLQDEAAVIRACQGQDYAFHCGALSSPWGKYADFYGSNVLGTRHIAAGCIAHRVKRLIHVSTPSIYFDFKDRFAIAEDAPLPAKPVNLYAATKLEAEREIDRARAEGLAAVTIRPRAIFGPGDRTILPRLLLANERGRLPLIGGGKAVLDLTYIDNAVDALMLCAAAPDSVLGKVYNISNGEPVQLIDALRQLFGKLGQPLRAKKIPYPAAYALAGMLELAASVSGSGREPLLTRYTVGVIAKSQTLDISAAKRELGYEPKISVAAGLDAFAEWWRDTRLLKLPKG</sequence>
<dbReference type="Proteomes" id="UP000250369">
    <property type="component" value="Unassembled WGS sequence"/>
</dbReference>
<dbReference type="RefSeq" id="WP_113032668.1">
    <property type="nucleotide sequence ID" value="NZ_QMFB01000012.1"/>
</dbReference>
<dbReference type="PANTHER" id="PTHR43245">
    <property type="entry name" value="BIFUNCTIONAL POLYMYXIN RESISTANCE PROTEIN ARNA"/>
    <property type="match status" value="1"/>
</dbReference>
<dbReference type="Pfam" id="PF01370">
    <property type="entry name" value="Epimerase"/>
    <property type="match status" value="1"/>
</dbReference>
<dbReference type="PANTHER" id="PTHR43245:SF24">
    <property type="entry name" value="DEHYDROGENASE"/>
    <property type="match status" value="1"/>
</dbReference>
<dbReference type="SUPFAM" id="SSF51735">
    <property type="entry name" value="NAD(P)-binding Rossmann-fold domains"/>
    <property type="match status" value="1"/>
</dbReference>
<dbReference type="InterPro" id="IPR050177">
    <property type="entry name" value="Lipid_A_modif_metabolic_enz"/>
</dbReference>
<name>A0A329MHJ7_9BACL</name>
<dbReference type="OrthoDB" id="9811743at2"/>
<evidence type="ECO:0000313" key="3">
    <source>
        <dbReference type="Proteomes" id="UP000250369"/>
    </source>
</evidence>
<proteinExistence type="predicted"/>
<accession>A0A329MHJ7</accession>
<evidence type="ECO:0000313" key="2">
    <source>
        <dbReference type="EMBL" id="RAV19304.1"/>
    </source>
</evidence>
<feature type="domain" description="NAD-dependent epimerase/dehydratase" evidence="1">
    <location>
        <begin position="3"/>
        <end position="229"/>
    </location>
</feature>
<reference evidence="2 3" key="1">
    <citation type="journal article" date="2009" name="Int. J. Syst. Evol. Microbiol.">
        <title>Paenibacillus contaminans sp. nov., isolated from a contaminated laboratory plate.</title>
        <authorList>
            <person name="Chou J.H."/>
            <person name="Lee J.H."/>
            <person name="Lin M.C."/>
            <person name="Chang P.S."/>
            <person name="Arun A.B."/>
            <person name="Young C.C."/>
            <person name="Chen W.M."/>
        </authorList>
    </citation>
    <scope>NUCLEOTIDE SEQUENCE [LARGE SCALE GENOMIC DNA]</scope>
    <source>
        <strain evidence="2 3">CKOBP-6</strain>
    </source>
</reference>
<evidence type="ECO:0000259" key="1">
    <source>
        <dbReference type="Pfam" id="PF01370"/>
    </source>
</evidence>
<dbReference type="EMBL" id="QMFB01000012">
    <property type="protein sequence ID" value="RAV19304.1"/>
    <property type="molecule type" value="Genomic_DNA"/>
</dbReference>